<dbReference type="Gene3D" id="3.30.300.210">
    <property type="entry name" value="Nutrient germinant receptor protein C, domain 3"/>
    <property type="match status" value="1"/>
</dbReference>
<feature type="domain" description="Spore germination GerAC-like C-terminal" evidence="8">
    <location>
        <begin position="202"/>
        <end position="367"/>
    </location>
</feature>
<keyword evidence="4" id="KW-0732">Signal</keyword>
<feature type="domain" description="Spore germination protein N-terminal" evidence="9">
    <location>
        <begin position="23"/>
        <end position="191"/>
    </location>
</feature>
<dbReference type="PANTHER" id="PTHR35789">
    <property type="entry name" value="SPORE GERMINATION PROTEIN B3"/>
    <property type="match status" value="1"/>
</dbReference>
<evidence type="ECO:0000256" key="6">
    <source>
        <dbReference type="ARBA" id="ARBA00023139"/>
    </source>
</evidence>
<reference evidence="10 11" key="1">
    <citation type="journal article" date="2018" name="Appl. Environ. Microbiol.">
        <title>Antimicrobial susceptibility testing and tentative epidemiological cut-off values of five Bacillus species relevant for use as animal feed additives or for plant protection.</title>
        <authorList>
            <person name="Agerso Y."/>
            <person name="Stuer-Lauridsen B."/>
            <person name="Bjerre K."/>
            <person name="Jensen M.G."/>
            <person name="Johansen E."/>
            <person name="Bennedsen M."/>
            <person name="Brockmann E."/>
            <person name="Nielsen B."/>
        </authorList>
    </citation>
    <scope>NUCLEOTIDE SEQUENCE [LARGE SCALE GENOMIC DNA]</scope>
    <source>
        <strain evidence="10 11">CHCC20162</strain>
    </source>
</reference>
<proteinExistence type="inferred from homology"/>
<keyword evidence="6" id="KW-0564">Palmitate</keyword>
<keyword evidence="3" id="KW-0309">Germination</keyword>
<name>A0A3D8WUK4_PRIMG</name>
<dbReference type="PROSITE" id="PS51257">
    <property type="entry name" value="PROKAR_LIPOPROTEIN"/>
    <property type="match status" value="1"/>
</dbReference>
<keyword evidence="7" id="KW-0449">Lipoprotein</keyword>
<evidence type="ECO:0000256" key="2">
    <source>
        <dbReference type="ARBA" id="ARBA00007886"/>
    </source>
</evidence>
<evidence type="ECO:0000256" key="4">
    <source>
        <dbReference type="ARBA" id="ARBA00022729"/>
    </source>
</evidence>
<comment type="subcellular location">
    <subcellularLocation>
        <location evidence="1">Membrane</location>
        <topology evidence="1">Lipid-anchor</topology>
    </subcellularLocation>
</comment>
<comment type="caution">
    <text evidence="10">The sequence shown here is derived from an EMBL/GenBank/DDBJ whole genome shotgun (WGS) entry which is preliminary data.</text>
</comment>
<evidence type="ECO:0008006" key="12">
    <source>
        <dbReference type="Google" id="ProtNLM"/>
    </source>
</evidence>
<keyword evidence="5" id="KW-0472">Membrane</keyword>
<comment type="similarity">
    <text evidence="2">Belongs to the GerABKC lipoprotein family.</text>
</comment>
<evidence type="ECO:0000256" key="5">
    <source>
        <dbReference type="ARBA" id="ARBA00023136"/>
    </source>
</evidence>
<evidence type="ECO:0000313" key="11">
    <source>
        <dbReference type="Proteomes" id="UP000256519"/>
    </source>
</evidence>
<evidence type="ECO:0000259" key="9">
    <source>
        <dbReference type="Pfam" id="PF25198"/>
    </source>
</evidence>
<dbReference type="InterPro" id="IPR008844">
    <property type="entry name" value="Spore_GerAC-like"/>
</dbReference>
<dbReference type="InterPro" id="IPR038501">
    <property type="entry name" value="Spore_GerAC_C_sf"/>
</dbReference>
<dbReference type="Proteomes" id="UP000256519">
    <property type="component" value="Unassembled WGS sequence"/>
</dbReference>
<evidence type="ECO:0000259" key="8">
    <source>
        <dbReference type="Pfam" id="PF05504"/>
    </source>
</evidence>
<dbReference type="InterPro" id="IPR057336">
    <property type="entry name" value="GerAC_N"/>
</dbReference>
<dbReference type="RefSeq" id="WP_116078431.1">
    <property type="nucleotide sequence ID" value="NZ_CP187630.1"/>
</dbReference>
<evidence type="ECO:0000256" key="1">
    <source>
        <dbReference type="ARBA" id="ARBA00004635"/>
    </source>
</evidence>
<dbReference type="Pfam" id="PF05504">
    <property type="entry name" value="Spore_GerAC"/>
    <property type="match status" value="1"/>
</dbReference>
<dbReference type="Pfam" id="PF25198">
    <property type="entry name" value="Spore_GerAC_N"/>
    <property type="match status" value="1"/>
</dbReference>
<organism evidence="10 11">
    <name type="scientific">Priestia megaterium</name>
    <name type="common">Bacillus megaterium</name>
    <dbReference type="NCBI Taxonomy" id="1404"/>
    <lineage>
        <taxon>Bacteria</taxon>
        <taxon>Bacillati</taxon>
        <taxon>Bacillota</taxon>
        <taxon>Bacilli</taxon>
        <taxon>Bacillales</taxon>
        <taxon>Bacillaceae</taxon>
        <taxon>Priestia</taxon>
    </lineage>
</organism>
<dbReference type="GO" id="GO:0009847">
    <property type="term" value="P:spore germination"/>
    <property type="evidence" value="ECO:0007669"/>
    <property type="project" value="InterPro"/>
</dbReference>
<evidence type="ECO:0000313" key="10">
    <source>
        <dbReference type="EMBL" id="RDZ07183.1"/>
    </source>
</evidence>
<evidence type="ECO:0000256" key="3">
    <source>
        <dbReference type="ARBA" id="ARBA00022544"/>
    </source>
</evidence>
<evidence type="ECO:0000256" key="7">
    <source>
        <dbReference type="ARBA" id="ARBA00023288"/>
    </source>
</evidence>
<dbReference type="AlphaFoldDB" id="A0A3D8WUK4"/>
<gene>
    <name evidence="10" type="ORF">C3744_27645</name>
</gene>
<accession>A0A3D8WUK4</accession>
<dbReference type="EMBL" id="PQWM01000054">
    <property type="protein sequence ID" value="RDZ07183.1"/>
    <property type="molecule type" value="Genomic_DNA"/>
</dbReference>
<dbReference type="NCBIfam" id="TIGR02887">
    <property type="entry name" value="spore_ger_x_C"/>
    <property type="match status" value="1"/>
</dbReference>
<dbReference type="GO" id="GO:0016020">
    <property type="term" value="C:membrane"/>
    <property type="evidence" value="ECO:0007669"/>
    <property type="project" value="UniProtKB-SubCell"/>
</dbReference>
<protein>
    <recommendedName>
        <fullName evidence="12">Ger(X)C family spore germination protein</fullName>
    </recommendedName>
</protein>
<sequence>MKHKLIKIFNVCLVLSFLTGCWDQKMLKDTMFLSTVAYEKKKGNKVISTIAIRSYTSKEGLLVNKTYHVAGESPRDDRTKINQQVSGIVMSAKKRIILFEDRLAKEGILELSDVLYRTPESPLTAKYVIVEGKPSTIVELQQVGEELIGEYLDGVVHTAEANSLVPIETLQSLCTVLFDEGKGLALPYMKLNTENKTVDVIGTALFNEDKFSGITLNPEESKVLLLLGNQKDKYMIMSHKINIHDQKYVVSYDVSDAKAKMNVKPDAIHGVKVTIPLHVKVSINEFTKNEMSSSALTKNVQEEIGKVLQKKAEKVVGKLQKANCDFLEIGREVAAYHPSIWKRLKWRQDYKNISINPKVQVGIIHRGIIN</sequence>
<dbReference type="PANTHER" id="PTHR35789:SF1">
    <property type="entry name" value="SPORE GERMINATION PROTEIN B3"/>
    <property type="match status" value="1"/>
</dbReference>
<dbReference type="InterPro" id="IPR046953">
    <property type="entry name" value="Spore_GerAC-like_C"/>
</dbReference>